<sequence>MTILTKPFGDAKKPEKTVLPLVGDPAGVGAVPSAPS</sequence>
<dbReference type="EMBL" id="JBEHCU010002908">
    <property type="protein sequence ID" value="KAL1402499.1"/>
    <property type="molecule type" value="Genomic_DNA"/>
</dbReference>
<keyword evidence="2" id="KW-1185">Reference proteome</keyword>
<evidence type="ECO:0000313" key="2">
    <source>
        <dbReference type="Proteomes" id="UP001562425"/>
    </source>
</evidence>
<accession>A0ABD1DSU1</accession>
<gene>
    <name evidence="1" type="ORF">pipiens_019733</name>
</gene>
<evidence type="ECO:0000313" key="1">
    <source>
        <dbReference type="EMBL" id="KAL1402499.1"/>
    </source>
</evidence>
<name>A0ABD1DSU1_CULPP</name>
<reference evidence="1 2" key="1">
    <citation type="submission" date="2024-05" db="EMBL/GenBank/DDBJ databases">
        <title>Culex pipiens pipiens assembly and annotation.</title>
        <authorList>
            <person name="Alout H."/>
            <person name="Durand T."/>
        </authorList>
    </citation>
    <scope>NUCLEOTIDE SEQUENCE [LARGE SCALE GENOMIC DNA]</scope>
    <source>
        <strain evidence="1">HA-2024</strain>
        <tissue evidence="1">Whole body</tissue>
    </source>
</reference>
<comment type="caution">
    <text evidence="1">The sequence shown here is derived from an EMBL/GenBank/DDBJ whole genome shotgun (WGS) entry which is preliminary data.</text>
</comment>
<feature type="non-terminal residue" evidence="1">
    <location>
        <position position="36"/>
    </location>
</feature>
<protein>
    <submittedName>
        <fullName evidence="1">Uncharacterized protein</fullName>
    </submittedName>
</protein>
<dbReference type="AlphaFoldDB" id="A0ABD1DSU1"/>
<proteinExistence type="predicted"/>
<dbReference type="Proteomes" id="UP001562425">
    <property type="component" value="Unassembled WGS sequence"/>
</dbReference>
<organism evidence="1 2">
    <name type="scientific">Culex pipiens pipiens</name>
    <name type="common">Northern house mosquito</name>
    <dbReference type="NCBI Taxonomy" id="38569"/>
    <lineage>
        <taxon>Eukaryota</taxon>
        <taxon>Metazoa</taxon>
        <taxon>Ecdysozoa</taxon>
        <taxon>Arthropoda</taxon>
        <taxon>Hexapoda</taxon>
        <taxon>Insecta</taxon>
        <taxon>Pterygota</taxon>
        <taxon>Neoptera</taxon>
        <taxon>Endopterygota</taxon>
        <taxon>Diptera</taxon>
        <taxon>Nematocera</taxon>
        <taxon>Culicoidea</taxon>
        <taxon>Culicidae</taxon>
        <taxon>Culicinae</taxon>
        <taxon>Culicini</taxon>
        <taxon>Culex</taxon>
        <taxon>Culex</taxon>
    </lineage>
</organism>